<dbReference type="AlphaFoldDB" id="A0A0V1CBJ0"/>
<protein>
    <submittedName>
        <fullName evidence="1">Uncharacterized protein</fullName>
    </submittedName>
</protein>
<evidence type="ECO:0000313" key="2">
    <source>
        <dbReference type="Proteomes" id="UP000054653"/>
    </source>
</evidence>
<accession>A0A0V1CBJ0</accession>
<proteinExistence type="predicted"/>
<sequence length="72" mass="8118">MGGTFPPIVAVEYFLAKFKDALDNADHKRAIWYSNIAVCNVNLGIAISSATMPFYFTADYCKNDKVEYFINL</sequence>
<keyword evidence="2" id="KW-1185">Reference proteome</keyword>
<dbReference type="Proteomes" id="UP000054653">
    <property type="component" value="Unassembled WGS sequence"/>
</dbReference>
<reference evidence="1 2" key="1">
    <citation type="submission" date="2015-01" db="EMBL/GenBank/DDBJ databases">
        <title>Evolution of Trichinella species and genotypes.</title>
        <authorList>
            <person name="Korhonen P.K."/>
            <person name="Edoardo P."/>
            <person name="Giuseppe L.R."/>
            <person name="Gasser R.B."/>
        </authorList>
    </citation>
    <scope>NUCLEOTIDE SEQUENCE [LARGE SCALE GENOMIC DNA]</scope>
    <source>
        <strain evidence="1">ISS120</strain>
    </source>
</reference>
<name>A0A0V1CBJ0_TRIBR</name>
<gene>
    <name evidence="1" type="ORF">T03_13279</name>
</gene>
<dbReference type="EMBL" id="JYDI01000287">
    <property type="protein sequence ID" value="KRY46456.1"/>
    <property type="molecule type" value="Genomic_DNA"/>
</dbReference>
<evidence type="ECO:0000313" key="1">
    <source>
        <dbReference type="EMBL" id="KRY46456.1"/>
    </source>
</evidence>
<comment type="caution">
    <text evidence="1">The sequence shown here is derived from an EMBL/GenBank/DDBJ whole genome shotgun (WGS) entry which is preliminary data.</text>
</comment>
<organism evidence="1 2">
    <name type="scientific">Trichinella britovi</name>
    <name type="common">Parasitic roundworm</name>
    <dbReference type="NCBI Taxonomy" id="45882"/>
    <lineage>
        <taxon>Eukaryota</taxon>
        <taxon>Metazoa</taxon>
        <taxon>Ecdysozoa</taxon>
        <taxon>Nematoda</taxon>
        <taxon>Enoplea</taxon>
        <taxon>Dorylaimia</taxon>
        <taxon>Trichinellida</taxon>
        <taxon>Trichinellidae</taxon>
        <taxon>Trichinella</taxon>
    </lineage>
</organism>